<sequence>MSADLAVSGPGAPADAWVRAWGVALGELEVAVEEAAAMLHHLPLPADVNVTRWAPPSGLGPLPASLETRARALLDRHVEVTRRTAEAIVQTKQHLRAVGAMRSSGPAVPVYIDTCA</sequence>
<dbReference type="AlphaFoldDB" id="A0A1J5QMX0"/>
<gene>
    <name evidence="1" type="ORF">GALL_334820</name>
</gene>
<proteinExistence type="predicted"/>
<dbReference type="EMBL" id="MLJW01000598">
    <property type="protein sequence ID" value="OIQ84698.1"/>
    <property type="molecule type" value="Genomic_DNA"/>
</dbReference>
<accession>A0A1J5QMX0</accession>
<protein>
    <submittedName>
        <fullName evidence="1">Uncharacterized protein</fullName>
    </submittedName>
</protein>
<reference evidence="1" key="1">
    <citation type="submission" date="2016-10" db="EMBL/GenBank/DDBJ databases">
        <title>Sequence of Gallionella enrichment culture.</title>
        <authorList>
            <person name="Poehlein A."/>
            <person name="Muehling M."/>
            <person name="Daniel R."/>
        </authorList>
    </citation>
    <scope>NUCLEOTIDE SEQUENCE</scope>
</reference>
<name>A0A1J5QMX0_9ZZZZ</name>
<comment type="caution">
    <text evidence="1">The sequence shown here is derived from an EMBL/GenBank/DDBJ whole genome shotgun (WGS) entry which is preliminary data.</text>
</comment>
<organism evidence="1">
    <name type="scientific">mine drainage metagenome</name>
    <dbReference type="NCBI Taxonomy" id="410659"/>
    <lineage>
        <taxon>unclassified sequences</taxon>
        <taxon>metagenomes</taxon>
        <taxon>ecological metagenomes</taxon>
    </lineage>
</organism>
<evidence type="ECO:0000313" key="1">
    <source>
        <dbReference type="EMBL" id="OIQ84698.1"/>
    </source>
</evidence>